<dbReference type="NCBIfam" id="TIGR00426">
    <property type="entry name" value="competence protein ComEA helix-hairpin-helix repeat region"/>
    <property type="match status" value="1"/>
</dbReference>
<dbReference type="PANTHER" id="PTHR21180">
    <property type="entry name" value="ENDONUCLEASE/EXONUCLEASE/PHOSPHATASE FAMILY DOMAIN-CONTAINING PROTEIN 1"/>
    <property type="match status" value="1"/>
</dbReference>
<evidence type="ECO:0000259" key="2">
    <source>
        <dbReference type="SMART" id="SM00278"/>
    </source>
</evidence>
<feature type="chain" id="PRO_5045421819" evidence="1">
    <location>
        <begin position="26"/>
        <end position="103"/>
    </location>
</feature>
<sequence>MNKRLPTILLSLSLLSGIAITPVVATPLENETSTRIAVDSVLDLNTASLEQLEALPGIGARKAQAIIDYRDEKGRFLEVEQLTEVRGIGKKMLEKIADKVEVR</sequence>
<dbReference type="SMART" id="SM00278">
    <property type="entry name" value="HhH1"/>
    <property type="match status" value="2"/>
</dbReference>
<name>A0ABX1QZS7_9ALTE</name>
<proteinExistence type="predicted"/>
<evidence type="ECO:0000313" key="4">
    <source>
        <dbReference type="Proteomes" id="UP000709336"/>
    </source>
</evidence>
<dbReference type="InterPro" id="IPR003583">
    <property type="entry name" value="Hlx-hairpin-Hlx_DNA-bd_motif"/>
</dbReference>
<feature type="signal peptide" evidence="1">
    <location>
        <begin position="1"/>
        <end position="25"/>
    </location>
</feature>
<dbReference type="SUPFAM" id="SSF47781">
    <property type="entry name" value="RuvA domain 2-like"/>
    <property type="match status" value="1"/>
</dbReference>
<dbReference type="EMBL" id="JAATNW010000003">
    <property type="protein sequence ID" value="NMH59735.1"/>
    <property type="molecule type" value="Genomic_DNA"/>
</dbReference>
<organism evidence="3 4">
    <name type="scientific">Alteromonas ponticola</name>
    <dbReference type="NCBI Taxonomy" id="2720613"/>
    <lineage>
        <taxon>Bacteria</taxon>
        <taxon>Pseudomonadati</taxon>
        <taxon>Pseudomonadota</taxon>
        <taxon>Gammaproteobacteria</taxon>
        <taxon>Alteromonadales</taxon>
        <taxon>Alteromonadaceae</taxon>
        <taxon>Alteromonas/Salinimonas group</taxon>
        <taxon>Alteromonas</taxon>
    </lineage>
</organism>
<dbReference type="Gene3D" id="1.10.150.280">
    <property type="entry name" value="AF1531-like domain"/>
    <property type="match status" value="1"/>
</dbReference>
<dbReference type="InterPro" id="IPR010994">
    <property type="entry name" value="RuvA_2-like"/>
</dbReference>
<keyword evidence="1" id="KW-0732">Signal</keyword>
<evidence type="ECO:0000313" key="3">
    <source>
        <dbReference type="EMBL" id="NMH59735.1"/>
    </source>
</evidence>
<dbReference type="InterPro" id="IPR004509">
    <property type="entry name" value="Competence_ComEA_HhH"/>
</dbReference>
<dbReference type="Pfam" id="PF12836">
    <property type="entry name" value="HHH_3"/>
    <property type="match status" value="1"/>
</dbReference>
<comment type="caution">
    <text evidence="3">The sequence shown here is derived from an EMBL/GenBank/DDBJ whole genome shotgun (WGS) entry which is preliminary data.</text>
</comment>
<gene>
    <name evidence="3" type="ORF">HCJ96_06880</name>
</gene>
<dbReference type="Proteomes" id="UP000709336">
    <property type="component" value="Unassembled WGS sequence"/>
</dbReference>
<feature type="domain" description="Helix-hairpin-helix DNA-binding motif class 1" evidence="2">
    <location>
        <begin position="50"/>
        <end position="69"/>
    </location>
</feature>
<protein>
    <submittedName>
        <fullName evidence="3">Helix-hairpin-helix domain-containing protein</fullName>
    </submittedName>
</protein>
<reference evidence="3 4" key="1">
    <citation type="submission" date="2020-03" db="EMBL/GenBank/DDBJ databases">
        <title>Alteromonas ponticola sp. nov., isolated from seawater.</title>
        <authorList>
            <person name="Yoon J.-H."/>
            <person name="Kim Y.-O."/>
        </authorList>
    </citation>
    <scope>NUCLEOTIDE SEQUENCE [LARGE SCALE GENOMIC DNA]</scope>
    <source>
        <strain evidence="3 4">MYP5</strain>
    </source>
</reference>
<dbReference type="InterPro" id="IPR051675">
    <property type="entry name" value="Endo/Exo/Phosphatase_dom_1"/>
</dbReference>
<dbReference type="PANTHER" id="PTHR21180:SF32">
    <property type="entry name" value="ENDONUCLEASE_EXONUCLEASE_PHOSPHATASE FAMILY DOMAIN-CONTAINING PROTEIN 1"/>
    <property type="match status" value="1"/>
</dbReference>
<keyword evidence="4" id="KW-1185">Reference proteome</keyword>
<feature type="domain" description="Helix-hairpin-helix DNA-binding motif class 1" evidence="2">
    <location>
        <begin position="80"/>
        <end position="99"/>
    </location>
</feature>
<accession>A0ABX1QZS7</accession>
<dbReference type="RefSeq" id="WP_169210291.1">
    <property type="nucleotide sequence ID" value="NZ_JAATNW010000003.1"/>
</dbReference>
<evidence type="ECO:0000256" key="1">
    <source>
        <dbReference type="SAM" id="SignalP"/>
    </source>
</evidence>